<dbReference type="OrthoDB" id="9804833at2"/>
<dbReference type="InterPro" id="IPR018774">
    <property type="entry name" value="Phage_Mu_GpT"/>
</dbReference>
<name>A0A1Y1S187_9SPIO</name>
<comment type="caution">
    <text evidence="2">The sequence shown here is derived from an EMBL/GenBank/DDBJ whole genome shotgun (WGS) entry which is preliminary data.</text>
</comment>
<accession>A0A1Y1S187</accession>
<organism evidence="2 3">
    <name type="scientific">Marispirochaeta aestuarii</name>
    <dbReference type="NCBI Taxonomy" id="1963862"/>
    <lineage>
        <taxon>Bacteria</taxon>
        <taxon>Pseudomonadati</taxon>
        <taxon>Spirochaetota</taxon>
        <taxon>Spirochaetia</taxon>
        <taxon>Spirochaetales</taxon>
        <taxon>Spirochaetaceae</taxon>
        <taxon>Marispirochaeta</taxon>
    </lineage>
</organism>
<feature type="domain" description="Bacteriophage Mu GpT" evidence="1">
    <location>
        <begin position="29"/>
        <end position="141"/>
    </location>
</feature>
<dbReference type="STRING" id="1963862.B4O97_03500"/>
<protein>
    <recommendedName>
        <fullName evidence="1">Bacteriophage Mu GpT domain-containing protein</fullName>
    </recommendedName>
</protein>
<evidence type="ECO:0000313" key="2">
    <source>
        <dbReference type="EMBL" id="ORC37268.1"/>
    </source>
</evidence>
<dbReference type="AlphaFoldDB" id="A0A1Y1S187"/>
<reference evidence="2 3" key="1">
    <citation type="submission" date="2017-03" db="EMBL/GenBank/DDBJ databases">
        <title>Draft Genome sequence of Marispirochaeta sp. strain JC444.</title>
        <authorList>
            <person name="Shivani Y."/>
            <person name="Subhash Y."/>
            <person name="Sasikala C."/>
            <person name="Ramana C."/>
        </authorList>
    </citation>
    <scope>NUCLEOTIDE SEQUENCE [LARGE SCALE GENOMIC DNA]</scope>
    <source>
        <strain evidence="2 3">JC444</strain>
    </source>
</reference>
<dbReference type="EMBL" id="MWQY01000003">
    <property type="protein sequence ID" value="ORC37268.1"/>
    <property type="molecule type" value="Genomic_DNA"/>
</dbReference>
<keyword evidence="3" id="KW-1185">Reference proteome</keyword>
<dbReference type="RefSeq" id="WP_083048373.1">
    <property type="nucleotide sequence ID" value="NZ_MWQY01000003.1"/>
</dbReference>
<dbReference type="Proteomes" id="UP000192343">
    <property type="component" value="Unassembled WGS sequence"/>
</dbReference>
<proteinExistence type="predicted"/>
<evidence type="ECO:0000259" key="1">
    <source>
        <dbReference type="Pfam" id="PF10124"/>
    </source>
</evidence>
<sequence>MSFNPIVIEKGLYPGFTRSMLEYNKARAINPGIMAAAMEIQSNGAYEKLGWLGALPSVKQWVGELNAKEFNSYDYTIKNLDWATGVPINENDIDDDQTGALSMFSAALAQRIMVHPEKMMFDLLINGDSDLAYDGSAFFADRTAPNDNLLAGTGVTLSALKTDLISALVAMAKFADDQGEKLNARGNMIVCPVALQFNFESLVYSPADPTATGGVDTYNPFANKFTVIGDPRLDADDSTDWYLLSSREIVKPLIYQKRQEGRPRLEKTPHTKTWVYSADYRGNGGYGIPTLAVKTVNA</sequence>
<feature type="domain" description="Bacteriophage Mu GpT" evidence="1">
    <location>
        <begin position="236"/>
        <end position="294"/>
    </location>
</feature>
<dbReference type="Pfam" id="PF10124">
    <property type="entry name" value="Mu-like_gpT"/>
    <property type="match status" value="2"/>
</dbReference>
<gene>
    <name evidence="2" type="ORF">B4O97_03500</name>
</gene>
<evidence type="ECO:0000313" key="3">
    <source>
        <dbReference type="Proteomes" id="UP000192343"/>
    </source>
</evidence>